<dbReference type="PANTHER" id="PTHR14024">
    <property type="entry name" value="PERILIPIN"/>
    <property type="match status" value="1"/>
</dbReference>
<dbReference type="GO" id="GO:0019915">
    <property type="term" value="P:lipid storage"/>
    <property type="evidence" value="ECO:0007669"/>
    <property type="project" value="TreeGrafter"/>
</dbReference>
<feature type="region of interest" description="Disordered" evidence="4">
    <location>
        <begin position="258"/>
        <end position="309"/>
    </location>
</feature>
<proteinExistence type="evidence at transcript level"/>
<comment type="similarity">
    <text evidence="2">Belongs to the perilipin family.</text>
</comment>
<evidence type="ECO:0000256" key="1">
    <source>
        <dbReference type="ARBA" id="ARBA00004502"/>
    </source>
</evidence>
<organism evidence="5">
    <name type="scientific">Corethrella appendiculata</name>
    <dbReference type="NCBI Taxonomy" id="1370023"/>
    <lineage>
        <taxon>Eukaryota</taxon>
        <taxon>Metazoa</taxon>
        <taxon>Ecdysozoa</taxon>
        <taxon>Arthropoda</taxon>
        <taxon>Hexapoda</taxon>
        <taxon>Insecta</taxon>
        <taxon>Pterygota</taxon>
        <taxon>Neoptera</taxon>
        <taxon>Endopterygota</taxon>
        <taxon>Diptera</taxon>
        <taxon>Nematocera</taxon>
        <taxon>Culicoidea</taxon>
        <taxon>Chaoboridae</taxon>
        <taxon>Corethrella</taxon>
    </lineage>
</organism>
<dbReference type="AlphaFoldDB" id="U5ESM3"/>
<evidence type="ECO:0000256" key="3">
    <source>
        <dbReference type="ARBA" id="ARBA00022677"/>
    </source>
</evidence>
<dbReference type="GO" id="GO:0005829">
    <property type="term" value="C:cytosol"/>
    <property type="evidence" value="ECO:0007669"/>
    <property type="project" value="TreeGrafter"/>
</dbReference>
<dbReference type="GO" id="GO:0010890">
    <property type="term" value="P:positive regulation of triglyceride storage"/>
    <property type="evidence" value="ECO:0007669"/>
    <property type="project" value="TreeGrafter"/>
</dbReference>
<accession>U5ESM3</accession>
<sequence>SSTDVNQQLIPHLQSLDKLLTTIPVVASACQTGQDVYGKVKESNQYVKWAFGTVEKVLDQAVNRSAPYVSKFPIKQIDEKLLKGIDQIAMHAPIITRQPQDIYNEAKTKVCDAVQPHLNKVMDLKTQTQQKASSLKDLSMVKVNEILATHYGNMMVSSIDYTSDIATRLLNTYFPKTDADSEDDKNVPVSVTENPALHSVQTIGILSNKVYSRIYHTLSNQIKNLRKEDLREYVATIIAVLNFSQYVSFVNQRFLSDSSSKTTESTSSTPSTNTSNGEKKSNNNQKKKIVAVPTPNKQQTQHSDNEKRD</sequence>
<dbReference type="GO" id="GO:0005811">
    <property type="term" value="C:lipid droplet"/>
    <property type="evidence" value="ECO:0007669"/>
    <property type="project" value="UniProtKB-SubCell"/>
</dbReference>
<keyword evidence="3" id="KW-0551">Lipid droplet</keyword>
<comment type="subcellular location">
    <subcellularLocation>
        <location evidence="1">Lipid droplet</location>
    </subcellularLocation>
</comment>
<dbReference type="PANTHER" id="PTHR14024:SF53">
    <property type="entry name" value="LIPID STORAGE DROPLETS SURFACE-BINDING PROTEIN 2"/>
    <property type="match status" value="1"/>
</dbReference>
<dbReference type="Pfam" id="PF03036">
    <property type="entry name" value="Perilipin"/>
    <property type="match status" value="1"/>
</dbReference>
<protein>
    <submittedName>
        <fullName evidence="5">Putative lipid storage droplet-2</fullName>
    </submittedName>
</protein>
<dbReference type="EMBL" id="GANO01003199">
    <property type="protein sequence ID" value="JAB56672.1"/>
    <property type="molecule type" value="mRNA"/>
</dbReference>
<evidence type="ECO:0000256" key="4">
    <source>
        <dbReference type="SAM" id="MobiDB-lite"/>
    </source>
</evidence>
<dbReference type="PIRSF" id="PIRSF036881">
    <property type="entry name" value="PAT"/>
    <property type="match status" value="1"/>
</dbReference>
<feature type="compositionally biased region" description="Low complexity" evidence="4">
    <location>
        <begin position="258"/>
        <end position="275"/>
    </location>
</feature>
<feature type="non-terminal residue" evidence="5">
    <location>
        <position position="1"/>
    </location>
</feature>
<reference evidence="5" key="1">
    <citation type="journal article" date="2014" name="Insect Biochem. Mol. Biol.">
        <title>An insight into the sialome of the frog biting fly, Corethrella appendiculata.</title>
        <authorList>
            <person name="Ribeiro J.M.C."/>
            <person name="Chagas A.C."/>
            <person name="Pham V.M."/>
            <person name="Lounibos L.P."/>
            <person name="Calvo E."/>
        </authorList>
    </citation>
    <scope>NUCLEOTIDE SEQUENCE</scope>
    <source>
        <tissue evidence="5">Salivary glands</tissue>
    </source>
</reference>
<evidence type="ECO:0000256" key="2">
    <source>
        <dbReference type="ARBA" id="ARBA00006311"/>
    </source>
</evidence>
<evidence type="ECO:0000313" key="5">
    <source>
        <dbReference type="EMBL" id="JAB56672.1"/>
    </source>
</evidence>
<name>U5ESM3_9DIPT</name>
<dbReference type="InterPro" id="IPR004279">
    <property type="entry name" value="Perilipin"/>
</dbReference>